<dbReference type="EMBL" id="WKPI01000015">
    <property type="protein sequence ID" value="MSC33374.1"/>
    <property type="molecule type" value="Genomic_DNA"/>
</dbReference>
<feature type="transmembrane region" description="Helical" evidence="10">
    <location>
        <begin position="307"/>
        <end position="327"/>
    </location>
</feature>
<feature type="transmembrane region" description="Helical" evidence="10">
    <location>
        <begin position="600"/>
        <end position="623"/>
    </location>
</feature>
<feature type="transmembrane region" description="Helical" evidence="10">
    <location>
        <begin position="569"/>
        <end position="588"/>
    </location>
</feature>
<dbReference type="Proteomes" id="UP000433575">
    <property type="component" value="Unassembled WGS sequence"/>
</dbReference>
<dbReference type="InterPro" id="IPR032421">
    <property type="entry name" value="PMT_4TMC"/>
</dbReference>
<dbReference type="GO" id="GO:0004169">
    <property type="term" value="F:dolichyl-phosphate-mannose-protein mannosyltransferase activity"/>
    <property type="evidence" value="ECO:0007669"/>
    <property type="project" value="UniProtKB-UniRule"/>
</dbReference>
<evidence type="ECO:0000313" key="14">
    <source>
        <dbReference type="EMBL" id="MSC33374.1"/>
    </source>
</evidence>
<evidence type="ECO:0000256" key="8">
    <source>
        <dbReference type="ARBA" id="ARBA00023136"/>
    </source>
</evidence>
<feature type="transmembrane region" description="Helical" evidence="10">
    <location>
        <begin position="361"/>
        <end position="378"/>
    </location>
</feature>
<reference evidence="15 16" key="1">
    <citation type="journal article" date="2019" name="Nat. Med.">
        <title>A library of human gut bacterial isolates paired with longitudinal multiomics data enables mechanistic microbiome research.</title>
        <authorList>
            <person name="Poyet M."/>
            <person name="Groussin M."/>
            <person name="Gibbons S.M."/>
            <person name="Avila-Pacheco J."/>
            <person name="Jiang X."/>
            <person name="Kearney S.M."/>
            <person name="Perrotta A.R."/>
            <person name="Berdy B."/>
            <person name="Zhao S."/>
            <person name="Lieberman T.D."/>
            <person name="Swanson P.K."/>
            <person name="Smith M."/>
            <person name="Roesemann S."/>
            <person name="Alexander J.E."/>
            <person name="Rich S.A."/>
            <person name="Livny J."/>
            <person name="Vlamakis H."/>
            <person name="Clish C."/>
            <person name="Bullock K."/>
            <person name="Deik A."/>
            <person name="Scott J."/>
            <person name="Pierce K.A."/>
            <person name="Xavier R.J."/>
            <person name="Alm E.J."/>
        </authorList>
    </citation>
    <scope>NUCLEOTIDE SEQUENCE [LARGE SCALE GENOMIC DNA]</scope>
    <source>
        <strain evidence="13 15">BIOML-A4</strain>
        <strain evidence="14 16">BIOML-A5</strain>
    </source>
</reference>
<sequence>MFKNISLTLFNNQELISLLVLESGVLVFSYMLYQYLKKKGKFQTSADQQTVHKNRWTLMDTLISATITIMFLVIALWQLGATAMPQTRWQPTQANESFILEIEDGSSAFDRLYLLSGEGDNNALDSGYQLGLKNIVIEGSNDLSKWEQITRVEDSSYLQWEVIDVQWNYRYLRITAGELRNVINEIGIKRAGFDEFLPLRVYSKDPTGKFDPQLVIDEQAKLTIDPLYLNETYFDEIYHVRNAQEIAEGQVMYAFVHPLLGTQIIAAFINLLGNNPFAWRIGGVLFSAAMIPLLYDLSRRLFKKTFYASLGAIFLACDFMHLTTARIATLEPFSVFFIILMTYFMLRYLQMNFYKDDFKKTLGLLALSGISMGIGVSVKWTGAYAGLGLAVLFFASLFARYSEYRRAKKQTDPSFEEKHIVEVFPKYCLITLLWCCLWFVLIPLTIYALSYLPCIINRNVGWSLSEVIKQTVGMYNYHANLEATHPFQSVWWQWIVDVRPIWYYHHVSDSVVYTISAFGNPFIWWSGLLAVLFCIFDFIKNKAKTAGIIVVCYFAQLIPWMLVTRCVFIYHYYPAVPFLILALVYALKRLIEIDPRYQKRVIVFTVLCVILFVLFLPATAGFGTTKSYIDGFMRWFPSWYFG</sequence>
<evidence type="ECO:0000256" key="9">
    <source>
        <dbReference type="ARBA" id="ARBA00093617"/>
    </source>
</evidence>
<evidence type="ECO:0000256" key="4">
    <source>
        <dbReference type="ARBA" id="ARBA00022676"/>
    </source>
</evidence>
<keyword evidence="7 10" id="KW-1133">Transmembrane helix</keyword>
<evidence type="ECO:0000256" key="10">
    <source>
        <dbReference type="RuleBase" id="RU367007"/>
    </source>
</evidence>
<evidence type="ECO:0000256" key="5">
    <source>
        <dbReference type="ARBA" id="ARBA00022679"/>
    </source>
</evidence>
<dbReference type="OrthoDB" id="9776737at2"/>
<proteinExistence type="inferred from homology"/>
<evidence type="ECO:0000256" key="7">
    <source>
        <dbReference type="ARBA" id="ARBA00022989"/>
    </source>
</evidence>
<feature type="domain" description="ArnT-like N-terminal" evidence="11">
    <location>
        <begin position="251"/>
        <end position="449"/>
    </location>
</feature>
<name>A0A6N7S761_9FIRM</name>
<dbReference type="Proteomes" id="UP000480929">
    <property type="component" value="Unassembled WGS sequence"/>
</dbReference>
<accession>A0A6N7S761</accession>
<comment type="caution">
    <text evidence="13">The sequence shown here is derived from an EMBL/GenBank/DDBJ whole genome shotgun (WGS) entry which is preliminary data.</text>
</comment>
<feature type="domain" description="Protein O-mannosyl-transferase C-terminal four TM" evidence="12">
    <location>
        <begin position="466"/>
        <end position="639"/>
    </location>
</feature>
<comment type="subcellular location">
    <subcellularLocation>
        <location evidence="10">Cell membrane</location>
    </subcellularLocation>
    <subcellularLocation>
        <location evidence="1">Endomembrane system</location>
        <topology evidence="1">Multi-pass membrane protein</topology>
    </subcellularLocation>
</comment>
<feature type="transmembrane region" description="Helical" evidence="10">
    <location>
        <begin position="384"/>
        <end position="401"/>
    </location>
</feature>
<dbReference type="EMBL" id="WKPJ01000013">
    <property type="protein sequence ID" value="MSA89619.1"/>
    <property type="molecule type" value="Genomic_DNA"/>
</dbReference>
<dbReference type="EC" id="2.4.1.-" evidence="10"/>
<evidence type="ECO:0000313" key="15">
    <source>
        <dbReference type="Proteomes" id="UP000433575"/>
    </source>
</evidence>
<evidence type="ECO:0000256" key="3">
    <source>
        <dbReference type="ARBA" id="ARBA00007222"/>
    </source>
</evidence>
<keyword evidence="6 10" id="KW-0812">Transmembrane</keyword>
<feature type="transmembrane region" description="Helical" evidence="10">
    <location>
        <begin position="277"/>
        <end position="295"/>
    </location>
</feature>
<dbReference type="PANTHER" id="PTHR10050">
    <property type="entry name" value="DOLICHYL-PHOSPHATE-MANNOSE--PROTEIN MANNOSYLTRANSFERASE"/>
    <property type="match status" value="1"/>
</dbReference>
<dbReference type="Pfam" id="PF16192">
    <property type="entry name" value="PMT_4TMC"/>
    <property type="match status" value="1"/>
</dbReference>
<dbReference type="GO" id="GO:0005886">
    <property type="term" value="C:plasma membrane"/>
    <property type="evidence" value="ECO:0007669"/>
    <property type="project" value="UniProtKB-SubCell"/>
</dbReference>
<dbReference type="AlphaFoldDB" id="A0A6N7S761"/>
<evidence type="ECO:0000256" key="2">
    <source>
        <dbReference type="ARBA" id="ARBA00004922"/>
    </source>
</evidence>
<dbReference type="UniPathway" id="UPA00378"/>
<feature type="transmembrane region" description="Helical" evidence="10">
    <location>
        <begin position="427"/>
        <end position="449"/>
    </location>
</feature>
<comment type="pathway">
    <text evidence="2 10">Protein modification; protein glycosylation.</text>
</comment>
<evidence type="ECO:0000256" key="1">
    <source>
        <dbReference type="ARBA" id="ARBA00004127"/>
    </source>
</evidence>
<organism evidence="13 15">
    <name type="scientific">Holdemania massiliensis</name>
    <dbReference type="NCBI Taxonomy" id="1468449"/>
    <lineage>
        <taxon>Bacteria</taxon>
        <taxon>Bacillati</taxon>
        <taxon>Bacillota</taxon>
        <taxon>Erysipelotrichia</taxon>
        <taxon>Erysipelotrichales</taxon>
        <taxon>Erysipelotrichaceae</taxon>
        <taxon>Holdemania</taxon>
    </lineage>
</organism>
<dbReference type="Pfam" id="PF02366">
    <property type="entry name" value="PMT"/>
    <property type="match status" value="1"/>
</dbReference>
<keyword evidence="8 10" id="KW-0472">Membrane</keyword>
<dbReference type="InterPro" id="IPR027005">
    <property type="entry name" value="PMT-like"/>
</dbReference>
<keyword evidence="10" id="KW-1003">Cell membrane</keyword>
<evidence type="ECO:0000259" key="11">
    <source>
        <dbReference type="Pfam" id="PF02366"/>
    </source>
</evidence>
<feature type="transmembrane region" description="Helical" evidence="10">
    <location>
        <begin position="56"/>
        <end position="79"/>
    </location>
</feature>
<feature type="transmembrane region" description="Helical" evidence="10">
    <location>
        <begin position="15"/>
        <end position="36"/>
    </location>
</feature>
<evidence type="ECO:0000259" key="12">
    <source>
        <dbReference type="Pfam" id="PF16192"/>
    </source>
</evidence>
<comment type="similarity">
    <text evidence="3 10">Belongs to the glycosyltransferase 39 family.</text>
</comment>
<dbReference type="RefSeq" id="WP_154238869.1">
    <property type="nucleotide sequence ID" value="NZ_WKPI01000015.1"/>
</dbReference>
<feature type="transmembrane region" description="Helical" evidence="10">
    <location>
        <begin position="333"/>
        <end position="349"/>
    </location>
</feature>
<dbReference type="GO" id="GO:0012505">
    <property type="term" value="C:endomembrane system"/>
    <property type="evidence" value="ECO:0007669"/>
    <property type="project" value="UniProtKB-SubCell"/>
</dbReference>
<evidence type="ECO:0000313" key="13">
    <source>
        <dbReference type="EMBL" id="MSA89619.1"/>
    </source>
</evidence>
<evidence type="ECO:0000313" key="16">
    <source>
        <dbReference type="Proteomes" id="UP000480929"/>
    </source>
</evidence>
<keyword evidence="4 10" id="KW-0328">Glycosyltransferase</keyword>
<gene>
    <name evidence="14" type="ORF">GKD88_09605</name>
    <name evidence="13" type="ORF">GKE08_09805</name>
</gene>
<evidence type="ECO:0000256" key="6">
    <source>
        <dbReference type="ARBA" id="ARBA00022692"/>
    </source>
</evidence>
<protein>
    <recommendedName>
        <fullName evidence="9 10">Polyprenol-phosphate-mannose--protein mannosyltransferase</fullName>
        <ecNumber evidence="10">2.4.1.-</ecNumber>
    </recommendedName>
</protein>
<feature type="transmembrane region" description="Helical" evidence="10">
    <location>
        <begin position="522"/>
        <end position="539"/>
    </location>
</feature>
<keyword evidence="16" id="KW-1185">Reference proteome</keyword>
<comment type="function">
    <text evidence="10">Protein O-mannosyltransferase that catalyzes the transfer of a single mannose residue from a polyprenol phospho-mannosyl lipidic donor to the hydroxyl group of selected serine and threonine residues in acceptor proteins.</text>
</comment>
<dbReference type="InterPro" id="IPR003342">
    <property type="entry name" value="ArnT-like_N"/>
</dbReference>
<feature type="transmembrane region" description="Helical" evidence="10">
    <location>
        <begin position="546"/>
        <end position="563"/>
    </location>
</feature>
<keyword evidence="5 10" id="KW-0808">Transferase</keyword>